<dbReference type="Gene3D" id="3.40.1190.20">
    <property type="match status" value="1"/>
</dbReference>
<dbReference type="InterPro" id="IPR036409">
    <property type="entry name" value="Aldolase_II/adducin_N_sf"/>
</dbReference>
<accession>A0A7C3EZU8</accession>
<name>A0A7C3EZU8_9CREN</name>
<dbReference type="PANTHER" id="PTHR20858">
    <property type="entry name" value="PHOSPHOMETHYLPYRIMIDINE KINASE"/>
    <property type="match status" value="1"/>
</dbReference>
<dbReference type="InterPro" id="IPR013749">
    <property type="entry name" value="PM/HMP-P_kinase-1"/>
</dbReference>
<dbReference type="NCBIfam" id="NF006346">
    <property type="entry name" value="PRK08573.1"/>
    <property type="match status" value="1"/>
</dbReference>
<dbReference type="NCBIfam" id="TIGR00097">
    <property type="entry name" value="HMP-P_kinase"/>
    <property type="match status" value="1"/>
</dbReference>
<dbReference type="GO" id="GO:0008902">
    <property type="term" value="F:hydroxymethylpyrimidine kinase activity"/>
    <property type="evidence" value="ECO:0007669"/>
    <property type="project" value="TreeGrafter"/>
</dbReference>
<dbReference type="AlphaFoldDB" id="A0A7C3EZU8"/>
<dbReference type="InterPro" id="IPR019293">
    <property type="entry name" value="ThiN"/>
</dbReference>
<dbReference type="FunFam" id="3.40.1190.20:FF:000003">
    <property type="entry name" value="Phosphomethylpyrimidine kinase ThiD"/>
    <property type="match status" value="1"/>
</dbReference>
<evidence type="ECO:0000256" key="2">
    <source>
        <dbReference type="ARBA" id="ARBA00022741"/>
    </source>
</evidence>
<keyword evidence="2" id="KW-0547">Nucleotide-binding</keyword>
<feature type="domain" description="Pyridoxamine kinase/Phosphomethylpyrimidine kinase" evidence="5">
    <location>
        <begin position="18"/>
        <end position="261"/>
    </location>
</feature>
<evidence type="ECO:0000256" key="1">
    <source>
        <dbReference type="ARBA" id="ARBA00022679"/>
    </source>
</evidence>
<feature type="domain" description="Thiamine-phosphate synthase ThiN" evidence="6">
    <location>
        <begin position="279"/>
        <end position="448"/>
    </location>
</feature>
<evidence type="ECO:0000313" key="7">
    <source>
        <dbReference type="EMBL" id="HFK20205.1"/>
    </source>
</evidence>
<proteinExistence type="predicted"/>
<keyword evidence="3 7" id="KW-0418">Kinase</keyword>
<reference evidence="7" key="1">
    <citation type="journal article" date="2020" name="mSystems">
        <title>Genome- and Community-Level Interaction Insights into Carbon Utilization and Element Cycling Functions of Hydrothermarchaeota in Hydrothermal Sediment.</title>
        <authorList>
            <person name="Zhou Z."/>
            <person name="Liu Y."/>
            <person name="Xu W."/>
            <person name="Pan J."/>
            <person name="Luo Z.H."/>
            <person name="Li M."/>
        </authorList>
    </citation>
    <scope>NUCLEOTIDE SEQUENCE [LARGE SCALE GENOMIC DNA]</scope>
    <source>
        <strain evidence="7">SpSt-468</strain>
    </source>
</reference>
<dbReference type="Pfam" id="PF08543">
    <property type="entry name" value="Phos_pyr_kin"/>
    <property type="match status" value="1"/>
</dbReference>
<comment type="caution">
    <text evidence="7">The sequence shown here is derived from an EMBL/GenBank/DDBJ whole genome shotgun (WGS) entry which is preliminary data.</text>
</comment>
<dbReference type="SUPFAM" id="SSF53639">
    <property type="entry name" value="AraD/HMP-PK domain-like"/>
    <property type="match status" value="1"/>
</dbReference>
<dbReference type="GO" id="GO:0009228">
    <property type="term" value="P:thiamine biosynthetic process"/>
    <property type="evidence" value="ECO:0007669"/>
    <property type="project" value="InterPro"/>
</dbReference>
<dbReference type="PANTHER" id="PTHR20858:SF17">
    <property type="entry name" value="HYDROXYMETHYLPYRIMIDINE_PHOSPHOMETHYLPYRIMIDINE KINASE THI20-RELATED"/>
    <property type="match status" value="1"/>
</dbReference>
<gene>
    <name evidence="7" type="ORF">ENS19_02890</name>
</gene>
<dbReference type="Gene3D" id="3.40.225.10">
    <property type="entry name" value="Class II aldolase/adducin N-terminal domain"/>
    <property type="match status" value="1"/>
</dbReference>
<dbReference type="EMBL" id="DSTX01000002">
    <property type="protein sequence ID" value="HFK20205.1"/>
    <property type="molecule type" value="Genomic_DNA"/>
</dbReference>
<evidence type="ECO:0000259" key="5">
    <source>
        <dbReference type="Pfam" id="PF08543"/>
    </source>
</evidence>
<keyword evidence="1" id="KW-0808">Transferase</keyword>
<evidence type="ECO:0000259" key="6">
    <source>
        <dbReference type="Pfam" id="PF10120"/>
    </source>
</evidence>
<dbReference type="SUPFAM" id="SSF53613">
    <property type="entry name" value="Ribokinase-like"/>
    <property type="match status" value="1"/>
</dbReference>
<dbReference type="GO" id="GO:0005829">
    <property type="term" value="C:cytosol"/>
    <property type="evidence" value="ECO:0007669"/>
    <property type="project" value="TreeGrafter"/>
</dbReference>
<protein>
    <submittedName>
        <fullName evidence="7">Bifunctional hydroxymethylpyrimidine kinase/phosphomethylpyrimidine kinase</fullName>
    </submittedName>
</protein>
<dbReference type="Pfam" id="PF10120">
    <property type="entry name" value="ThiN"/>
    <property type="match status" value="1"/>
</dbReference>
<dbReference type="InterPro" id="IPR029056">
    <property type="entry name" value="Ribokinase-like"/>
</dbReference>
<organism evidence="7">
    <name type="scientific">Candidatus Methanomethylicus mesodigestus</name>
    <dbReference type="NCBI Taxonomy" id="1867258"/>
    <lineage>
        <taxon>Archaea</taxon>
        <taxon>Thermoproteota</taxon>
        <taxon>Methanosuratincolia</taxon>
        <taxon>Candidatus Methanomethylicales</taxon>
        <taxon>Candidatus Methanomethylicaceae</taxon>
        <taxon>Candidatus Methanomethylicus</taxon>
    </lineage>
</organism>
<sequence length="463" mass="48899">MFSHGSRIPKALTIAGSDSGGGAGIEADLKTFSALGVHGLVALTAVTAQNTMGVAATHPIPPEMVSSQIEAVVSDIGVDVAKTGMLYSSRIIEEVAKSAEKNKLRLVVDPVMVSKAGSPLLQPDAVETFKSLIIPLAEVLTPNLDEAFAITGIKVNDLESSIAAGNRMLEMGAQNVVVKGGHLEGDPIDVLCQKGKPPKKYGGKRLPCKATHGTGCTFSAAIAAHLAKGYPIEKSVSLSKAFVEAAILYGYDIGKGVGPVNPLGTLQIDAARLSVIERMNDAIYLLERTDSLHSMSPECQINLGMALPAHFVRDIDDVCAIPGRIFNVAGKLKVAACPAFGASKHVAKVILSAMAFDESVRSCMNIKFSNEILEACREAGLTTSSYDRRLEPPNVKSKEGESIPWGVREAILSFGKVPDIIYHEGDIGKEPMINILGKDAVEVVAKAIRIGLVLDSKANKPTQ</sequence>
<dbReference type="InterPro" id="IPR004399">
    <property type="entry name" value="HMP/HMP-P_kinase_dom"/>
</dbReference>
<dbReference type="GO" id="GO:0008972">
    <property type="term" value="F:phosphomethylpyrimidine kinase activity"/>
    <property type="evidence" value="ECO:0007669"/>
    <property type="project" value="InterPro"/>
</dbReference>
<dbReference type="CDD" id="cd01169">
    <property type="entry name" value="HMPP_kinase"/>
    <property type="match status" value="1"/>
</dbReference>
<keyword evidence="4" id="KW-0067">ATP-binding</keyword>
<evidence type="ECO:0000256" key="3">
    <source>
        <dbReference type="ARBA" id="ARBA00022777"/>
    </source>
</evidence>
<dbReference type="GO" id="GO:0005524">
    <property type="term" value="F:ATP binding"/>
    <property type="evidence" value="ECO:0007669"/>
    <property type="project" value="UniProtKB-KW"/>
</dbReference>
<evidence type="ECO:0000256" key="4">
    <source>
        <dbReference type="ARBA" id="ARBA00022840"/>
    </source>
</evidence>